<evidence type="ECO:0000313" key="2">
    <source>
        <dbReference type="Proteomes" id="UP000593574"/>
    </source>
</evidence>
<gene>
    <name evidence="1" type="ORF">Golax_003255</name>
</gene>
<reference evidence="1 2" key="1">
    <citation type="journal article" date="2019" name="Genome Biol. Evol.">
        <title>Insights into the evolution of the New World diploid cottons (Gossypium, subgenus Houzingenia) based on genome sequencing.</title>
        <authorList>
            <person name="Grover C.E."/>
            <person name="Arick M.A. 2nd"/>
            <person name="Thrash A."/>
            <person name="Conover J.L."/>
            <person name="Sanders W.S."/>
            <person name="Peterson D.G."/>
            <person name="Frelichowski J.E."/>
            <person name="Scheffler J.A."/>
            <person name="Scheffler B.E."/>
            <person name="Wendel J.F."/>
        </authorList>
    </citation>
    <scope>NUCLEOTIDE SEQUENCE [LARGE SCALE GENOMIC DNA]</scope>
    <source>
        <strain evidence="1">4</strain>
        <tissue evidence="1">Leaf</tissue>
    </source>
</reference>
<dbReference type="Proteomes" id="UP000593574">
    <property type="component" value="Unassembled WGS sequence"/>
</dbReference>
<keyword evidence="2" id="KW-1185">Reference proteome</keyword>
<sequence>MNLYLSSAECSLRICSFKASTWTCMWGYKTCNCMFCHIKRRKPIEIPNTTTQGTLPSSILQY</sequence>
<name>A0A7J9AF22_9ROSI</name>
<organism evidence="1 2">
    <name type="scientific">Gossypium laxum</name>
    <dbReference type="NCBI Taxonomy" id="34288"/>
    <lineage>
        <taxon>Eukaryota</taxon>
        <taxon>Viridiplantae</taxon>
        <taxon>Streptophyta</taxon>
        <taxon>Embryophyta</taxon>
        <taxon>Tracheophyta</taxon>
        <taxon>Spermatophyta</taxon>
        <taxon>Magnoliopsida</taxon>
        <taxon>eudicotyledons</taxon>
        <taxon>Gunneridae</taxon>
        <taxon>Pentapetalae</taxon>
        <taxon>rosids</taxon>
        <taxon>malvids</taxon>
        <taxon>Malvales</taxon>
        <taxon>Malvaceae</taxon>
        <taxon>Malvoideae</taxon>
        <taxon>Gossypium</taxon>
    </lineage>
</organism>
<dbReference type="EMBL" id="JABEZV010000010">
    <property type="protein sequence ID" value="MBA0722595.1"/>
    <property type="molecule type" value="Genomic_DNA"/>
</dbReference>
<protein>
    <submittedName>
        <fullName evidence="1">Uncharacterized protein</fullName>
    </submittedName>
</protein>
<feature type="non-terminal residue" evidence="1">
    <location>
        <position position="62"/>
    </location>
</feature>
<proteinExistence type="predicted"/>
<evidence type="ECO:0000313" key="1">
    <source>
        <dbReference type="EMBL" id="MBA0722595.1"/>
    </source>
</evidence>
<dbReference type="AlphaFoldDB" id="A0A7J9AF22"/>
<accession>A0A7J9AF22</accession>
<comment type="caution">
    <text evidence="1">The sequence shown here is derived from an EMBL/GenBank/DDBJ whole genome shotgun (WGS) entry which is preliminary data.</text>
</comment>